<feature type="compositionally biased region" description="Polar residues" evidence="1">
    <location>
        <begin position="71"/>
        <end position="93"/>
    </location>
</feature>
<protein>
    <submittedName>
        <fullName evidence="2">Uncharacterized protein</fullName>
    </submittedName>
</protein>
<accession>A0A7N0US41</accession>
<evidence type="ECO:0000313" key="3">
    <source>
        <dbReference type="Proteomes" id="UP000594263"/>
    </source>
</evidence>
<reference evidence="2" key="1">
    <citation type="submission" date="2021-01" db="UniProtKB">
        <authorList>
            <consortium name="EnsemblPlants"/>
        </authorList>
    </citation>
    <scope>IDENTIFICATION</scope>
</reference>
<dbReference type="EnsemblPlants" id="Kaladp0079s0108.1.v1.1">
    <property type="protein sequence ID" value="Kaladp0079s0108.1.v1.1"/>
    <property type="gene ID" value="Kaladp0079s0108.v1.1"/>
</dbReference>
<dbReference type="GO" id="GO:0007346">
    <property type="term" value="P:regulation of mitotic cell cycle"/>
    <property type="evidence" value="ECO:0007669"/>
    <property type="project" value="InterPro"/>
</dbReference>
<feature type="compositionally biased region" description="Polar residues" evidence="1">
    <location>
        <begin position="37"/>
        <end position="49"/>
    </location>
</feature>
<evidence type="ECO:0000256" key="1">
    <source>
        <dbReference type="SAM" id="MobiDB-lite"/>
    </source>
</evidence>
<dbReference type="AlphaFoldDB" id="A0A7N0US41"/>
<dbReference type="Gramene" id="Kaladp0079s0108.1.v1.1">
    <property type="protein sequence ID" value="Kaladp0079s0108.1.v1.1"/>
    <property type="gene ID" value="Kaladp0079s0108.v1.1"/>
</dbReference>
<organism evidence="2 3">
    <name type="scientific">Kalanchoe fedtschenkoi</name>
    <name type="common">Lavender scallops</name>
    <name type="synonym">South American air plant</name>
    <dbReference type="NCBI Taxonomy" id="63787"/>
    <lineage>
        <taxon>Eukaryota</taxon>
        <taxon>Viridiplantae</taxon>
        <taxon>Streptophyta</taxon>
        <taxon>Embryophyta</taxon>
        <taxon>Tracheophyta</taxon>
        <taxon>Spermatophyta</taxon>
        <taxon>Magnoliopsida</taxon>
        <taxon>eudicotyledons</taxon>
        <taxon>Gunneridae</taxon>
        <taxon>Pentapetalae</taxon>
        <taxon>Saxifragales</taxon>
        <taxon>Crassulaceae</taxon>
        <taxon>Kalanchoe</taxon>
    </lineage>
</organism>
<dbReference type="OMA" id="TRMPNEM"/>
<dbReference type="PANTHER" id="PTHR35125:SF2">
    <property type="entry name" value="PROTEIN PATRONUS 2-LIKE"/>
    <property type="match status" value="1"/>
</dbReference>
<proteinExistence type="predicted"/>
<feature type="region of interest" description="Disordered" evidence="1">
    <location>
        <begin position="1"/>
        <end position="103"/>
    </location>
</feature>
<dbReference type="Proteomes" id="UP000594263">
    <property type="component" value="Unplaced"/>
</dbReference>
<dbReference type="InterPro" id="IPR039326">
    <property type="entry name" value="Patronus"/>
</dbReference>
<keyword evidence="3" id="KW-1185">Reference proteome</keyword>
<name>A0A7N0US41_KALFE</name>
<evidence type="ECO:0000313" key="2">
    <source>
        <dbReference type="EnsemblPlants" id="Kaladp0079s0108.1.v1.1"/>
    </source>
</evidence>
<sequence>MIQNTQFRDRANGVSVGGKGIISKAPTKAGRKPLGEISNSNSLKPPQNHISKKQQNRIDFTCPRDEKGDPKSTNSFDLKQNLSKSVKNATTGSRKPLGDISNSRKPALHKISEKITAKNANLLELGDPGIGDKGFLHHHAECIKIQRKAVDMDYFLETIGLRKDSSLNMSNCLLSTTEEDLEHNELSDSLYEESSPVQNKSELQTKLNWSPPCKTPKSYSFYMQWGNGDALEFGLEGTPTALEN</sequence>
<dbReference type="PANTHER" id="PTHR35125">
    <property type="entry name" value="NEURON NAVIGATOR 1-LIKE-RELATED"/>
    <property type="match status" value="1"/>
</dbReference>